<protein>
    <submittedName>
        <fullName evidence="1">Uncharacterized protein</fullName>
    </submittedName>
</protein>
<evidence type="ECO:0000313" key="1">
    <source>
        <dbReference type="EMBL" id="KRZ29334.1"/>
    </source>
</evidence>
<gene>
    <name evidence="1" type="ORF">T4C_1216</name>
</gene>
<reference evidence="1 2" key="1">
    <citation type="submission" date="2015-01" db="EMBL/GenBank/DDBJ databases">
        <title>Evolution of Trichinella species and genotypes.</title>
        <authorList>
            <person name="Korhonen P.K."/>
            <person name="Edoardo P."/>
            <person name="Giuseppe L.R."/>
            <person name="Gasser R.B."/>
        </authorList>
    </citation>
    <scope>NUCLEOTIDE SEQUENCE [LARGE SCALE GENOMIC DNA]</scope>
    <source>
        <strain evidence="1">ISS176</strain>
    </source>
</reference>
<organism evidence="1 2">
    <name type="scientific">Trichinella pseudospiralis</name>
    <name type="common">Parasitic roundworm</name>
    <dbReference type="NCBI Taxonomy" id="6337"/>
    <lineage>
        <taxon>Eukaryota</taxon>
        <taxon>Metazoa</taxon>
        <taxon>Ecdysozoa</taxon>
        <taxon>Nematoda</taxon>
        <taxon>Enoplea</taxon>
        <taxon>Dorylaimia</taxon>
        <taxon>Trichinellida</taxon>
        <taxon>Trichinellidae</taxon>
        <taxon>Trichinella</taxon>
    </lineage>
</organism>
<name>A0A0V1J2W6_TRIPS</name>
<dbReference type="AlphaFoldDB" id="A0A0V1J2W6"/>
<dbReference type="EMBL" id="JYDV01000141">
    <property type="protein sequence ID" value="KRZ29334.1"/>
    <property type="molecule type" value="Genomic_DNA"/>
</dbReference>
<dbReference type="Proteomes" id="UP000054826">
    <property type="component" value="Unassembled WGS sequence"/>
</dbReference>
<accession>A0A0V1J2W6</accession>
<evidence type="ECO:0000313" key="2">
    <source>
        <dbReference type="Proteomes" id="UP000054826"/>
    </source>
</evidence>
<sequence length="144" mass="16459">MSELVSSFAVGTHQLQKRVQLQMRYAMVGKYSIPHACCFFFHIMWPFCEANPVHAAAGAFPLANRKKNTLKLNFTKEKKNTMQIRFFTFYSFSFLPHSYTTTTTTTTTTPTLIFAPFPDDELTSNKEMSLLLTNTALQMVVLKI</sequence>
<proteinExistence type="predicted"/>
<comment type="caution">
    <text evidence="1">The sequence shown here is derived from an EMBL/GenBank/DDBJ whole genome shotgun (WGS) entry which is preliminary data.</text>
</comment>